<protein>
    <recommendedName>
        <fullName evidence="14">Mitochondrial import inner membrane translocase subunit TIM50</fullName>
    </recommendedName>
</protein>
<dbReference type="AlphaFoldDB" id="A0AA88HCV5"/>
<evidence type="ECO:0000256" key="3">
    <source>
        <dbReference type="ARBA" id="ARBA00006344"/>
    </source>
</evidence>
<dbReference type="GO" id="GO:0015031">
    <property type="term" value="P:protein transport"/>
    <property type="evidence" value="ECO:0007669"/>
    <property type="project" value="UniProtKB-KW"/>
</dbReference>
<evidence type="ECO:0000256" key="10">
    <source>
        <dbReference type="ARBA" id="ARBA00023010"/>
    </source>
</evidence>
<dbReference type="InterPro" id="IPR050365">
    <property type="entry name" value="TIM50"/>
</dbReference>
<feature type="region of interest" description="Disordered" evidence="15">
    <location>
        <begin position="146"/>
        <end position="169"/>
    </location>
</feature>
<dbReference type="SMART" id="SM00577">
    <property type="entry name" value="CPDc"/>
    <property type="match status" value="1"/>
</dbReference>
<organism evidence="17 18">
    <name type="scientific">Artemia franciscana</name>
    <name type="common">Brine shrimp</name>
    <name type="synonym">Artemia sanfranciscana</name>
    <dbReference type="NCBI Taxonomy" id="6661"/>
    <lineage>
        <taxon>Eukaryota</taxon>
        <taxon>Metazoa</taxon>
        <taxon>Ecdysozoa</taxon>
        <taxon>Arthropoda</taxon>
        <taxon>Crustacea</taxon>
        <taxon>Branchiopoda</taxon>
        <taxon>Anostraca</taxon>
        <taxon>Artemiidae</taxon>
        <taxon>Artemia</taxon>
    </lineage>
</organism>
<evidence type="ECO:0000256" key="4">
    <source>
        <dbReference type="ARBA" id="ARBA00022448"/>
    </source>
</evidence>
<keyword evidence="12 14" id="KW-0472">Membrane</keyword>
<dbReference type="SUPFAM" id="SSF56784">
    <property type="entry name" value="HAD-like"/>
    <property type="match status" value="1"/>
</dbReference>
<accession>A0AA88HCV5</accession>
<comment type="similarity">
    <text evidence="3 14">Belongs to the TIM50 family.</text>
</comment>
<dbReference type="InterPro" id="IPR004274">
    <property type="entry name" value="FCP1_dom"/>
</dbReference>
<keyword evidence="10 14" id="KW-0811">Translocation</keyword>
<evidence type="ECO:0000259" key="16">
    <source>
        <dbReference type="PROSITE" id="PS50969"/>
    </source>
</evidence>
<name>A0AA88HCV5_ARTSF</name>
<sequence>MYTLRFLRGASKAFPLTPNTSSSFHGFSKISSSFTPKSFDPNQVTSFVSYVKQTSFHTLPTRPCHGPLEPSKLSRGKFYSYNSCISGFYRSNNSVHVSSVQFSVFRTLKNSNEDKVKTDLESKTEKPRTNFLQGFSKLEGSNIESLDAPFKTNAPNQQEDEDQKKKDEDAKKSMRTLKISFSVLGIVIFGVSGYLVARWGLPVTDPNGNVERDDFSDIPIPLQYFARTWNATKEFVQSIKDPSDERLLPNPLTEPYFQPPYTVVLELTGILVHPDWTYQTGWRFKKRPGIDFFLSQAGPPVYEIVIYTQENAFTAYPITEALDPKGYIMYKLFRDQTKYVNGVHMKDLGSLNRDLSKVIVIDWNDKALATHPRNLLRLKKWNGEDTDKSLFDLALLLKAIASSGVSDVREVLDYYRQFDDPLEAFRENQRKVMEAEEERQRHLKEAKPSWTPSIFGRKF</sequence>
<evidence type="ECO:0000256" key="14">
    <source>
        <dbReference type="RuleBase" id="RU365079"/>
    </source>
</evidence>
<evidence type="ECO:0000256" key="8">
    <source>
        <dbReference type="ARBA" id="ARBA00022946"/>
    </source>
</evidence>
<keyword evidence="9 14" id="KW-1133">Transmembrane helix</keyword>
<dbReference type="CDD" id="cd07521">
    <property type="entry name" value="HAD_FCP1-like"/>
    <property type="match status" value="1"/>
</dbReference>
<reference evidence="17" key="1">
    <citation type="submission" date="2023-07" db="EMBL/GenBank/DDBJ databases">
        <title>Chromosome-level genome assembly of Artemia franciscana.</title>
        <authorList>
            <person name="Jo E."/>
        </authorList>
    </citation>
    <scope>NUCLEOTIDE SEQUENCE</scope>
    <source>
        <tissue evidence="17">Whole body</tissue>
    </source>
</reference>
<dbReference type="InterPro" id="IPR023214">
    <property type="entry name" value="HAD_sf"/>
</dbReference>
<evidence type="ECO:0000313" key="17">
    <source>
        <dbReference type="EMBL" id="KAK2708019.1"/>
    </source>
</evidence>
<keyword evidence="8 14" id="KW-0809">Transit peptide</keyword>
<dbReference type="Pfam" id="PF03031">
    <property type="entry name" value="NIF"/>
    <property type="match status" value="1"/>
</dbReference>
<proteinExistence type="inferred from homology"/>
<evidence type="ECO:0000256" key="5">
    <source>
        <dbReference type="ARBA" id="ARBA00022692"/>
    </source>
</evidence>
<dbReference type="EMBL" id="JAVRJZ010000019">
    <property type="protein sequence ID" value="KAK2708019.1"/>
    <property type="molecule type" value="Genomic_DNA"/>
</dbReference>
<evidence type="ECO:0000256" key="6">
    <source>
        <dbReference type="ARBA" id="ARBA00022792"/>
    </source>
</evidence>
<evidence type="ECO:0000256" key="1">
    <source>
        <dbReference type="ARBA" id="ARBA00002959"/>
    </source>
</evidence>
<evidence type="ECO:0000256" key="15">
    <source>
        <dbReference type="SAM" id="MobiDB-lite"/>
    </source>
</evidence>
<keyword evidence="5 14" id="KW-0812">Transmembrane</keyword>
<keyword evidence="4 14" id="KW-0813">Transport</keyword>
<keyword evidence="18" id="KW-1185">Reference proteome</keyword>
<dbReference type="PANTHER" id="PTHR12210">
    <property type="entry name" value="DULLARD PROTEIN PHOSPHATASE"/>
    <property type="match status" value="1"/>
</dbReference>
<comment type="subcellular location">
    <subcellularLocation>
        <location evidence="2 14">Mitochondrion inner membrane</location>
        <topology evidence="2 14">Single-pass membrane protein</topology>
    </subcellularLocation>
</comment>
<comment type="function">
    <text evidence="1 14">Essential component of the TIM23 complex, a complex that mediates the translocation of transit peptide-containing proteins across the mitochondrial inner membrane.</text>
</comment>
<keyword evidence="7 14" id="KW-0653">Protein transport</keyword>
<comment type="caution">
    <text evidence="17">The sequence shown here is derived from an EMBL/GenBank/DDBJ whole genome shotgun (WGS) entry which is preliminary data.</text>
</comment>
<evidence type="ECO:0000256" key="13">
    <source>
        <dbReference type="ARBA" id="ARBA00061911"/>
    </source>
</evidence>
<feature type="domain" description="FCP1 homology" evidence="16">
    <location>
        <begin position="256"/>
        <end position="400"/>
    </location>
</feature>
<evidence type="ECO:0000256" key="2">
    <source>
        <dbReference type="ARBA" id="ARBA00004434"/>
    </source>
</evidence>
<dbReference type="FunFam" id="3.40.50.1000:FF:000019">
    <property type="entry name" value="Mitochondrial import inner membrane translocase subunit TIM50"/>
    <property type="match status" value="1"/>
</dbReference>
<evidence type="ECO:0000256" key="9">
    <source>
        <dbReference type="ARBA" id="ARBA00022989"/>
    </source>
</evidence>
<dbReference type="Proteomes" id="UP001187531">
    <property type="component" value="Unassembled WGS sequence"/>
</dbReference>
<feature type="transmembrane region" description="Helical" evidence="14">
    <location>
        <begin position="181"/>
        <end position="201"/>
    </location>
</feature>
<dbReference type="Gene3D" id="3.40.50.1000">
    <property type="entry name" value="HAD superfamily/HAD-like"/>
    <property type="match status" value="1"/>
</dbReference>
<keyword evidence="6" id="KW-0999">Mitochondrion inner membrane</keyword>
<keyword evidence="11 14" id="KW-0496">Mitochondrion</keyword>
<dbReference type="GO" id="GO:0005744">
    <property type="term" value="C:TIM23 mitochondrial import inner membrane translocase complex"/>
    <property type="evidence" value="ECO:0007669"/>
    <property type="project" value="UniProtKB-UniRule"/>
</dbReference>
<gene>
    <name evidence="17" type="ORF">QYM36_015642</name>
</gene>
<dbReference type="PROSITE" id="PS50969">
    <property type="entry name" value="FCP1"/>
    <property type="match status" value="1"/>
</dbReference>
<comment type="subunit">
    <text evidence="13">Component of the TIM23 complex at least composed of Tim23, Tim17 (Tim17a1, Tim17a2 or Tim17b1) and a Tim50.</text>
</comment>
<evidence type="ECO:0000256" key="7">
    <source>
        <dbReference type="ARBA" id="ARBA00022927"/>
    </source>
</evidence>
<dbReference type="InterPro" id="IPR036412">
    <property type="entry name" value="HAD-like_sf"/>
</dbReference>
<evidence type="ECO:0000313" key="18">
    <source>
        <dbReference type="Proteomes" id="UP001187531"/>
    </source>
</evidence>
<evidence type="ECO:0000256" key="11">
    <source>
        <dbReference type="ARBA" id="ARBA00023128"/>
    </source>
</evidence>
<evidence type="ECO:0000256" key="12">
    <source>
        <dbReference type="ARBA" id="ARBA00023136"/>
    </source>
</evidence>